<evidence type="ECO:0000256" key="1">
    <source>
        <dbReference type="SAM" id="MobiDB-lite"/>
    </source>
</evidence>
<accession>A0A4D4LFL8</accession>
<dbReference type="Proteomes" id="UP000301309">
    <property type="component" value="Unassembled WGS sequence"/>
</dbReference>
<dbReference type="AlphaFoldDB" id="A0A4D4LFL8"/>
<reference evidence="2 3" key="1">
    <citation type="journal article" date="2020" name="Int. J. Syst. Evol. Microbiol.">
        <title>Reclassification of Streptomyces castelarensis and Streptomyces sporoclivatus as later heterotypic synonyms of Streptomyces antimycoticus.</title>
        <authorList>
            <person name="Komaki H."/>
            <person name="Tamura T."/>
        </authorList>
    </citation>
    <scope>NUCLEOTIDE SEQUENCE [LARGE SCALE GENOMIC DNA]</scope>
    <source>
        <strain evidence="2 3">NBRC 13459</strain>
    </source>
</reference>
<evidence type="ECO:0000313" key="3">
    <source>
        <dbReference type="Proteomes" id="UP000301309"/>
    </source>
</evidence>
<keyword evidence="3" id="KW-1185">Reference proteome</keyword>
<evidence type="ECO:0000313" key="2">
    <source>
        <dbReference type="EMBL" id="GDY60441.1"/>
    </source>
</evidence>
<comment type="caution">
    <text evidence="2">The sequence shown here is derived from an EMBL/GenBank/DDBJ whole genome shotgun (WGS) entry which is preliminary data.</text>
</comment>
<dbReference type="EMBL" id="BJHW01000002">
    <property type="protein sequence ID" value="GDY60441.1"/>
    <property type="molecule type" value="Genomic_DNA"/>
</dbReference>
<protein>
    <submittedName>
        <fullName evidence="2">Uncharacterized protein</fullName>
    </submittedName>
</protein>
<feature type="compositionally biased region" description="Basic and acidic residues" evidence="1">
    <location>
        <begin position="1"/>
        <end position="12"/>
    </location>
</feature>
<gene>
    <name evidence="2" type="ORF">SVIO_110640</name>
</gene>
<name>A0A4D4LFL8_STRVO</name>
<sequence>MLQRAMGEREQVVEVGTLRGRETGGRDPVSQAGQSRHFDACGRSGGGGEGDLRDPRRVCLSVSDHI</sequence>
<organism evidence="2 3">
    <name type="scientific">Streptomyces violaceusniger</name>
    <dbReference type="NCBI Taxonomy" id="68280"/>
    <lineage>
        <taxon>Bacteria</taxon>
        <taxon>Bacillati</taxon>
        <taxon>Actinomycetota</taxon>
        <taxon>Actinomycetes</taxon>
        <taxon>Kitasatosporales</taxon>
        <taxon>Streptomycetaceae</taxon>
        <taxon>Streptomyces</taxon>
        <taxon>Streptomyces violaceusniger group</taxon>
    </lineage>
</organism>
<feature type="region of interest" description="Disordered" evidence="1">
    <location>
        <begin position="1"/>
        <end position="55"/>
    </location>
</feature>
<proteinExistence type="predicted"/>